<feature type="domain" description="Phasin" evidence="1">
    <location>
        <begin position="41"/>
        <end position="139"/>
    </location>
</feature>
<dbReference type="InterPro" id="IPR010127">
    <property type="entry name" value="Phasin_subfam-1"/>
</dbReference>
<proteinExistence type="predicted"/>
<dbReference type="InterPro" id="IPR018968">
    <property type="entry name" value="Phasin"/>
</dbReference>
<dbReference type="Proteomes" id="UP000298781">
    <property type="component" value="Chromosome"/>
</dbReference>
<keyword evidence="3" id="KW-1185">Reference proteome</keyword>
<gene>
    <name evidence="2" type="ORF">E8M01_05790</name>
</gene>
<sequence>MVPLVHCQAGEATMTQTPQSILEMFTKLGQDMKIPSVDMDKIIAHHRKNLEALSASGKAAAEGATAFAAKQREIIEAAIKDIQAAAQGFKMPGSPQEAMAAQSEFAKKAIDAAIRNTKDVAELIQKSNQDAMRIIQDRMKESFEEIRASYTKK</sequence>
<organism evidence="2 3">
    <name type="scientific">Phreatobacter stygius</name>
    <dbReference type="NCBI Taxonomy" id="1940610"/>
    <lineage>
        <taxon>Bacteria</taxon>
        <taxon>Pseudomonadati</taxon>
        <taxon>Pseudomonadota</taxon>
        <taxon>Alphaproteobacteria</taxon>
        <taxon>Hyphomicrobiales</taxon>
        <taxon>Phreatobacteraceae</taxon>
        <taxon>Phreatobacter</taxon>
    </lineage>
</organism>
<evidence type="ECO:0000259" key="1">
    <source>
        <dbReference type="Pfam" id="PF09361"/>
    </source>
</evidence>
<accession>A0A4D7B189</accession>
<dbReference type="KEGG" id="pstg:E8M01_05790"/>
<dbReference type="OrthoDB" id="7857244at2"/>
<dbReference type="AlphaFoldDB" id="A0A4D7B189"/>
<protein>
    <submittedName>
        <fullName evidence="2">Phasin family protein</fullName>
    </submittedName>
</protein>
<reference evidence="2 3" key="1">
    <citation type="submission" date="2019-04" db="EMBL/GenBank/DDBJ databases">
        <title>Phreatobacter aquaticus sp. nov.</title>
        <authorList>
            <person name="Choi A."/>
        </authorList>
    </citation>
    <scope>NUCLEOTIDE SEQUENCE [LARGE SCALE GENOMIC DNA]</scope>
    <source>
        <strain evidence="2 3">KCTC 52518</strain>
    </source>
</reference>
<evidence type="ECO:0000313" key="2">
    <source>
        <dbReference type="EMBL" id="QCI63800.1"/>
    </source>
</evidence>
<dbReference type="Pfam" id="PF09361">
    <property type="entry name" value="Phasin_2"/>
    <property type="match status" value="1"/>
</dbReference>
<dbReference type="NCBIfam" id="TIGR01841">
    <property type="entry name" value="phasin"/>
    <property type="match status" value="1"/>
</dbReference>
<name>A0A4D7B189_9HYPH</name>
<dbReference type="EMBL" id="CP039690">
    <property type="protein sequence ID" value="QCI63800.1"/>
    <property type="molecule type" value="Genomic_DNA"/>
</dbReference>
<evidence type="ECO:0000313" key="3">
    <source>
        <dbReference type="Proteomes" id="UP000298781"/>
    </source>
</evidence>